<evidence type="ECO:0000256" key="16">
    <source>
        <dbReference type="ARBA" id="ARBA00023102"/>
    </source>
</evidence>
<dbReference type="SUPFAM" id="SSF53850">
    <property type="entry name" value="Periplasmic binding protein-like II"/>
    <property type="match status" value="1"/>
</dbReference>
<keyword evidence="11" id="KW-0808">Transferase</keyword>
<feature type="domain" description="Histidine biosynthesis HisG C-terminal" evidence="19">
    <location>
        <begin position="226"/>
        <end position="298"/>
    </location>
</feature>
<keyword evidence="16" id="KW-0368">Histidine biosynthesis</keyword>
<dbReference type="FunFam" id="3.30.70.120:FF:000002">
    <property type="entry name" value="ATP phosphoribosyltransferase"/>
    <property type="match status" value="1"/>
</dbReference>
<evidence type="ECO:0000256" key="15">
    <source>
        <dbReference type="ARBA" id="ARBA00022842"/>
    </source>
</evidence>
<evidence type="ECO:0000256" key="10">
    <source>
        <dbReference type="ARBA" id="ARBA00022676"/>
    </source>
</evidence>
<keyword evidence="9" id="KW-0028">Amino-acid biosynthesis</keyword>
<keyword evidence="10" id="KW-0328">Glycosyltransferase</keyword>
<dbReference type="AlphaFoldDB" id="A0A6J6ATC6"/>
<evidence type="ECO:0000256" key="5">
    <source>
        <dbReference type="ARBA" id="ARBA00007955"/>
    </source>
</evidence>
<gene>
    <name evidence="20" type="ORF">UFOPK1353_00076</name>
</gene>
<dbReference type="SUPFAM" id="SSF54913">
    <property type="entry name" value="GlnB-like"/>
    <property type="match status" value="1"/>
</dbReference>
<dbReference type="Pfam" id="PF08029">
    <property type="entry name" value="HisG_C"/>
    <property type="match status" value="1"/>
</dbReference>
<dbReference type="Pfam" id="PF01634">
    <property type="entry name" value="HisG"/>
    <property type="match status" value="1"/>
</dbReference>
<keyword evidence="12" id="KW-0479">Metal-binding</keyword>
<dbReference type="InterPro" id="IPR015867">
    <property type="entry name" value="N-reg_PII/ATP_PRibTrfase_C"/>
</dbReference>
<dbReference type="GO" id="GO:0003879">
    <property type="term" value="F:ATP phosphoribosyltransferase activity"/>
    <property type="evidence" value="ECO:0007669"/>
    <property type="project" value="UniProtKB-EC"/>
</dbReference>
<evidence type="ECO:0000256" key="13">
    <source>
        <dbReference type="ARBA" id="ARBA00022741"/>
    </source>
</evidence>
<evidence type="ECO:0000256" key="17">
    <source>
        <dbReference type="ARBA" id="ARBA00024861"/>
    </source>
</evidence>
<proteinExistence type="inferred from homology"/>
<comment type="subcellular location">
    <subcellularLocation>
        <location evidence="3">Cytoplasm</location>
    </subcellularLocation>
</comment>
<dbReference type="GO" id="GO:0005524">
    <property type="term" value="F:ATP binding"/>
    <property type="evidence" value="ECO:0007669"/>
    <property type="project" value="UniProtKB-KW"/>
</dbReference>
<dbReference type="GO" id="GO:0005737">
    <property type="term" value="C:cytoplasm"/>
    <property type="evidence" value="ECO:0007669"/>
    <property type="project" value="UniProtKB-SubCell"/>
</dbReference>
<dbReference type="EC" id="2.4.2.17" evidence="6"/>
<dbReference type="PANTHER" id="PTHR21403">
    <property type="entry name" value="ATP PHOSPHORIBOSYLTRANSFERASE ATP-PRTASE"/>
    <property type="match status" value="1"/>
</dbReference>
<comment type="similarity">
    <text evidence="5">Belongs to the ATP phosphoribosyltransferase family. Long subfamily.</text>
</comment>
<keyword evidence="8" id="KW-0963">Cytoplasm</keyword>
<dbReference type="GO" id="GO:0000105">
    <property type="term" value="P:L-histidine biosynthetic process"/>
    <property type="evidence" value="ECO:0007669"/>
    <property type="project" value="UniProtKB-UniPathway"/>
</dbReference>
<evidence type="ECO:0000259" key="18">
    <source>
        <dbReference type="Pfam" id="PF01634"/>
    </source>
</evidence>
<keyword evidence="13" id="KW-0547">Nucleotide-binding</keyword>
<evidence type="ECO:0000256" key="6">
    <source>
        <dbReference type="ARBA" id="ARBA00011946"/>
    </source>
</evidence>
<evidence type="ECO:0000256" key="1">
    <source>
        <dbReference type="ARBA" id="ARBA00000915"/>
    </source>
</evidence>
<dbReference type="Gene3D" id="3.40.190.10">
    <property type="entry name" value="Periplasmic binding protein-like II"/>
    <property type="match status" value="2"/>
</dbReference>
<name>A0A6J6ATC6_9ZZZZ</name>
<dbReference type="GO" id="GO:0000287">
    <property type="term" value="F:magnesium ion binding"/>
    <property type="evidence" value="ECO:0007669"/>
    <property type="project" value="InterPro"/>
</dbReference>
<evidence type="ECO:0000256" key="8">
    <source>
        <dbReference type="ARBA" id="ARBA00022490"/>
    </source>
</evidence>
<evidence type="ECO:0000259" key="19">
    <source>
        <dbReference type="Pfam" id="PF08029"/>
    </source>
</evidence>
<keyword evidence="14" id="KW-0067">ATP-binding</keyword>
<sequence>MSNTQPQKPTSKPILKLGIPKGSLESATIDLFRRAGFQITVNSRSYFPAIDDPNIECMLIRAQEMARYVEDGVLDAGLTGQDWIAESDAKVESVADLVYAKQSFGRVRWVLAVPESSPIQSVKDLEGKVIATELVQTTLRYLQKNNVKAKVEFSWGATEVKPPILADAIVEVTETGSSLRANNLRIVETVIESNTQFIANSKSWADPVKRQQMLDIKMLLEGAINAMGKVGLMLNVERENLDAILGVLPALKTPTISNLADQNWLALNTILDETTVRTIIPRLKAAGAHGIVEYPLNKIVV</sequence>
<evidence type="ECO:0000256" key="3">
    <source>
        <dbReference type="ARBA" id="ARBA00004496"/>
    </source>
</evidence>
<organism evidence="20">
    <name type="scientific">freshwater metagenome</name>
    <dbReference type="NCBI Taxonomy" id="449393"/>
    <lineage>
        <taxon>unclassified sequences</taxon>
        <taxon>metagenomes</taxon>
        <taxon>ecological metagenomes</taxon>
    </lineage>
</organism>
<feature type="domain" description="ATP phosphoribosyltransferase catalytic" evidence="18">
    <location>
        <begin position="61"/>
        <end position="215"/>
    </location>
</feature>
<dbReference type="InterPro" id="IPR020621">
    <property type="entry name" value="ATP-PRT_HisG_long"/>
</dbReference>
<evidence type="ECO:0000256" key="7">
    <source>
        <dbReference type="ARBA" id="ARBA00020998"/>
    </source>
</evidence>
<comment type="catalytic activity">
    <reaction evidence="1">
        <text>1-(5-phospho-beta-D-ribosyl)-ATP + diphosphate = 5-phospho-alpha-D-ribose 1-diphosphate + ATP</text>
        <dbReference type="Rhea" id="RHEA:18473"/>
        <dbReference type="ChEBI" id="CHEBI:30616"/>
        <dbReference type="ChEBI" id="CHEBI:33019"/>
        <dbReference type="ChEBI" id="CHEBI:58017"/>
        <dbReference type="ChEBI" id="CHEBI:73183"/>
        <dbReference type="EC" id="2.4.2.17"/>
    </reaction>
</comment>
<evidence type="ECO:0000256" key="11">
    <source>
        <dbReference type="ARBA" id="ARBA00022679"/>
    </source>
</evidence>
<evidence type="ECO:0000313" key="20">
    <source>
        <dbReference type="EMBL" id="CAB4529765.1"/>
    </source>
</evidence>
<protein>
    <recommendedName>
        <fullName evidence="7">ATP phosphoribosyltransferase</fullName>
        <ecNumber evidence="6">2.4.2.17</ecNumber>
    </recommendedName>
</protein>
<evidence type="ECO:0000256" key="9">
    <source>
        <dbReference type="ARBA" id="ARBA00022605"/>
    </source>
</evidence>
<comment type="function">
    <text evidence="17">Catalyzes the condensation of ATP and 5-phosphoribose 1-diphosphate to form N'-(5'-phosphoribosyl)-ATP (PR-ATP). Has a crucial role in the pathway because the rate of histidine biosynthesis seems to be controlled primarily by regulation of HisG enzymatic activity.</text>
</comment>
<dbReference type="InterPro" id="IPR013820">
    <property type="entry name" value="ATP_PRibTrfase_cat"/>
</dbReference>
<dbReference type="Gene3D" id="3.30.70.120">
    <property type="match status" value="1"/>
</dbReference>
<dbReference type="HAMAP" id="MF_00079">
    <property type="entry name" value="HisG_Long"/>
    <property type="match status" value="1"/>
</dbReference>
<keyword evidence="15" id="KW-0460">Magnesium</keyword>
<dbReference type="NCBIfam" id="TIGR03455">
    <property type="entry name" value="HisG_C-term"/>
    <property type="match status" value="1"/>
</dbReference>
<evidence type="ECO:0000256" key="4">
    <source>
        <dbReference type="ARBA" id="ARBA00004667"/>
    </source>
</evidence>
<dbReference type="NCBIfam" id="TIGR00070">
    <property type="entry name" value="hisG"/>
    <property type="match status" value="1"/>
</dbReference>
<evidence type="ECO:0000256" key="14">
    <source>
        <dbReference type="ARBA" id="ARBA00022840"/>
    </source>
</evidence>
<dbReference type="InterPro" id="IPR001348">
    <property type="entry name" value="ATP_PRibTrfase_HisG"/>
</dbReference>
<comment type="pathway">
    <text evidence="4">Amino-acid biosynthesis; L-histidine biosynthesis; L-histidine from 5-phospho-alpha-D-ribose 1-diphosphate: step 1/9.</text>
</comment>
<dbReference type="PANTHER" id="PTHR21403:SF10">
    <property type="entry name" value="ATP PHOSPHORIBOSYLTRANSFERASE"/>
    <property type="match status" value="1"/>
</dbReference>
<dbReference type="CDD" id="cd13593">
    <property type="entry name" value="PBP2_HisGL3"/>
    <property type="match status" value="1"/>
</dbReference>
<comment type="cofactor">
    <cofactor evidence="2">
        <name>Mg(2+)</name>
        <dbReference type="ChEBI" id="CHEBI:18420"/>
    </cofactor>
</comment>
<evidence type="ECO:0000256" key="12">
    <source>
        <dbReference type="ARBA" id="ARBA00022723"/>
    </source>
</evidence>
<evidence type="ECO:0000256" key="2">
    <source>
        <dbReference type="ARBA" id="ARBA00001946"/>
    </source>
</evidence>
<dbReference type="UniPathway" id="UPA00031">
    <property type="reaction ID" value="UER00006"/>
</dbReference>
<dbReference type="EMBL" id="CAEZSE010000006">
    <property type="protein sequence ID" value="CAB4529765.1"/>
    <property type="molecule type" value="Genomic_DNA"/>
</dbReference>
<reference evidence="20" key="1">
    <citation type="submission" date="2020-05" db="EMBL/GenBank/DDBJ databases">
        <authorList>
            <person name="Chiriac C."/>
            <person name="Salcher M."/>
            <person name="Ghai R."/>
            <person name="Kavagutti S V."/>
        </authorList>
    </citation>
    <scope>NUCLEOTIDE SEQUENCE</scope>
</reference>
<accession>A0A6J6ATC6</accession>
<dbReference type="InterPro" id="IPR011322">
    <property type="entry name" value="N-reg_PII-like_a/b"/>
</dbReference>
<dbReference type="InterPro" id="IPR013115">
    <property type="entry name" value="HisG_C"/>
</dbReference>